<evidence type="ECO:0000259" key="3">
    <source>
        <dbReference type="Pfam" id="PF25917"/>
    </source>
</evidence>
<evidence type="ECO:0000256" key="2">
    <source>
        <dbReference type="SAM" id="Coils"/>
    </source>
</evidence>
<evidence type="ECO:0000256" key="1">
    <source>
        <dbReference type="ARBA" id="ARBA00009477"/>
    </source>
</evidence>
<gene>
    <name evidence="4" type="ORF">Mgrana_02179</name>
</gene>
<evidence type="ECO:0000313" key="4">
    <source>
        <dbReference type="EMBL" id="RIH91904.1"/>
    </source>
</evidence>
<dbReference type="Proteomes" id="UP000266178">
    <property type="component" value="Unassembled WGS sequence"/>
</dbReference>
<dbReference type="GO" id="GO:0015562">
    <property type="term" value="F:efflux transmembrane transporter activity"/>
    <property type="evidence" value="ECO:0007669"/>
    <property type="project" value="TreeGrafter"/>
</dbReference>
<feature type="domain" description="Multidrug resistance protein MdtA-like barrel-sandwich hybrid" evidence="3">
    <location>
        <begin position="85"/>
        <end position="270"/>
    </location>
</feature>
<dbReference type="PANTHER" id="PTHR30469">
    <property type="entry name" value="MULTIDRUG RESISTANCE PROTEIN MDTA"/>
    <property type="match status" value="1"/>
</dbReference>
<dbReference type="SUPFAM" id="SSF111369">
    <property type="entry name" value="HlyD-like secretion proteins"/>
    <property type="match status" value="2"/>
</dbReference>
<dbReference type="AlphaFoldDB" id="A0A399F5H8"/>
<name>A0A399F5H8_9DEIN</name>
<dbReference type="Gene3D" id="2.40.420.20">
    <property type="match status" value="1"/>
</dbReference>
<accession>A0A399F5H8</accession>
<comment type="similarity">
    <text evidence="1">Belongs to the membrane fusion protein (MFP) (TC 8.A.1) family.</text>
</comment>
<organism evidence="4 5">
    <name type="scientific">Meiothermus granaticius NBRC 107808</name>
    <dbReference type="NCBI Taxonomy" id="1227551"/>
    <lineage>
        <taxon>Bacteria</taxon>
        <taxon>Thermotogati</taxon>
        <taxon>Deinococcota</taxon>
        <taxon>Deinococci</taxon>
        <taxon>Thermales</taxon>
        <taxon>Thermaceae</taxon>
        <taxon>Meiothermus</taxon>
    </lineage>
</organism>
<feature type="coiled-coil region" evidence="2">
    <location>
        <begin position="186"/>
        <end position="245"/>
    </location>
</feature>
<keyword evidence="5" id="KW-1185">Reference proteome</keyword>
<comment type="caution">
    <text evidence="4">The sequence shown here is derived from an EMBL/GenBank/DDBJ whole genome shotgun (WGS) entry which is preliminary data.</text>
</comment>
<dbReference type="InterPro" id="IPR006143">
    <property type="entry name" value="RND_pump_MFP"/>
</dbReference>
<dbReference type="InterPro" id="IPR058625">
    <property type="entry name" value="MdtA-like_BSH"/>
</dbReference>
<dbReference type="EMBL" id="QWLB01000029">
    <property type="protein sequence ID" value="RIH91904.1"/>
    <property type="molecule type" value="Genomic_DNA"/>
</dbReference>
<dbReference type="Gene3D" id="2.40.30.170">
    <property type="match status" value="1"/>
</dbReference>
<dbReference type="Pfam" id="PF25917">
    <property type="entry name" value="BSH_RND"/>
    <property type="match status" value="1"/>
</dbReference>
<dbReference type="RefSeq" id="WP_119357656.1">
    <property type="nucleotide sequence ID" value="NZ_BJXM01000001.1"/>
</dbReference>
<keyword evidence="2" id="KW-0175">Coiled coil</keyword>
<dbReference type="PROSITE" id="PS51257">
    <property type="entry name" value="PROKAR_LIPOPROTEIN"/>
    <property type="match status" value="1"/>
</dbReference>
<protein>
    <submittedName>
        <fullName evidence="4">Efflux transporter, RND family, MFP subunit</fullName>
    </submittedName>
</protein>
<dbReference type="GO" id="GO:1990281">
    <property type="term" value="C:efflux pump complex"/>
    <property type="evidence" value="ECO:0007669"/>
    <property type="project" value="TreeGrafter"/>
</dbReference>
<evidence type="ECO:0000313" key="5">
    <source>
        <dbReference type="Proteomes" id="UP000266178"/>
    </source>
</evidence>
<dbReference type="OrthoDB" id="31074at2"/>
<proteinExistence type="inferred from homology"/>
<dbReference type="Gene3D" id="1.10.287.470">
    <property type="entry name" value="Helix hairpin bin"/>
    <property type="match status" value="2"/>
</dbReference>
<dbReference type="Gene3D" id="2.40.50.100">
    <property type="match status" value="2"/>
</dbReference>
<reference evidence="4 5" key="1">
    <citation type="submission" date="2018-08" db="EMBL/GenBank/DDBJ databases">
        <title>Meiothermus granaticius genome AF-68 sequencing project.</title>
        <authorList>
            <person name="Da Costa M.S."/>
            <person name="Albuquerque L."/>
            <person name="Raposo P."/>
            <person name="Froufe H.J.C."/>
            <person name="Barroso C.S."/>
            <person name="Egas C."/>
        </authorList>
    </citation>
    <scope>NUCLEOTIDE SEQUENCE [LARGE SCALE GENOMIC DNA]</scope>
    <source>
        <strain evidence="4 5">AF-68</strain>
    </source>
</reference>
<sequence>MRRARHVPLGPFRSSRPLAQTLLVGGLLLGLLAGCGPRKAAQNPTPTPSTTEVQATKVRVVVAKSGVLSASRTTGATLAPVKESQVASNASGKVLSLLVNEGSQVSAGQAVIRLDPSNAQTALANAQVALETAQVNLQKATRSTQGSLAPQQAALDSALANLAVARRKYEEGKQLFAAGAIAQVDLTGLEAAYTQAKAAADNAREALERTQRAGSEDLALLRLQVDQAQNGLEQARRALADTEVRAPYAGVVAEIYVNPGEFLAAGGRAFRLADTSRLEAKFRIPPSEAAKLPLGTGMNLDYGGKTYYATLVRTAQVPGTDRLVEAVARIAPGSRLSLTPGGTANLRYRLRLAQGVLIPSGALVAGDANASQVFVVQGGKARLVNIQVLGDNGSYLAVSGLSAGDQIIYPIPSGLTDETTVEVVK</sequence>
<dbReference type="PANTHER" id="PTHR30469:SF15">
    <property type="entry name" value="HLYD FAMILY OF SECRETION PROTEINS"/>
    <property type="match status" value="1"/>
</dbReference>
<dbReference type="NCBIfam" id="TIGR01730">
    <property type="entry name" value="RND_mfp"/>
    <property type="match status" value="1"/>
</dbReference>